<feature type="chain" id="PRO_5045488418" evidence="1">
    <location>
        <begin position="24"/>
        <end position="158"/>
    </location>
</feature>
<dbReference type="InterPro" id="IPR036374">
    <property type="entry name" value="OxRdtase_Mopterin-bd_sf"/>
</dbReference>
<gene>
    <name evidence="3" type="ORF">Q8A70_12665</name>
</gene>
<dbReference type="Gene3D" id="3.90.420.10">
    <property type="entry name" value="Oxidoreductase, molybdopterin-binding domain"/>
    <property type="match status" value="1"/>
</dbReference>
<protein>
    <submittedName>
        <fullName evidence="3">Molybdopterin-dependent oxidoreductase</fullName>
    </submittedName>
</protein>
<evidence type="ECO:0000256" key="1">
    <source>
        <dbReference type="SAM" id="SignalP"/>
    </source>
</evidence>
<dbReference type="EMBL" id="JAUYVI010000004">
    <property type="protein sequence ID" value="MDQ7248529.1"/>
    <property type="molecule type" value="Genomic_DNA"/>
</dbReference>
<accession>A0ABU0YLD5</accession>
<feature type="signal peptide" evidence="1">
    <location>
        <begin position="1"/>
        <end position="23"/>
    </location>
</feature>
<dbReference type="Proteomes" id="UP001230156">
    <property type="component" value="Unassembled WGS sequence"/>
</dbReference>
<keyword evidence="1" id="KW-0732">Signal</keyword>
<evidence type="ECO:0000259" key="2">
    <source>
        <dbReference type="Pfam" id="PF00174"/>
    </source>
</evidence>
<organism evidence="3 4">
    <name type="scientific">Dongia sedimenti</name>
    <dbReference type="NCBI Taxonomy" id="3064282"/>
    <lineage>
        <taxon>Bacteria</taxon>
        <taxon>Pseudomonadati</taxon>
        <taxon>Pseudomonadota</taxon>
        <taxon>Alphaproteobacteria</taxon>
        <taxon>Rhodospirillales</taxon>
        <taxon>Dongiaceae</taxon>
        <taxon>Dongia</taxon>
    </lineage>
</organism>
<sequence>MFILRTGLLAVFLLFSWSGLAPAQEQPETLPLAIGTEGYKVTVADLEKMPQTRIVTATPFLPGTATFEGVLLRELLKAAKLTAPSLVMTALNDYRVEVPASDAENYDVIVAYKVDGKYMRVRDKGPFWLIYPLDQHPELRNEQTATKMIWQIKAIDGE</sequence>
<name>A0ABU0YLD5_9PROT</name>
<proteinExistence type="predicted"/>
<evidence type="ECO:0000313" key="4">
    <source>
        <dbReference type="Proteomes" id="UP001230156"/>
    </source>
</evidence>
<dbReference type="Pfam" id="PF00174">
    <property type="entry name" value="Oxidored_molyb"/>
    <property type="match status" value="1"/>
</dbReference>
<dbReference type="SUPFAM" id="SSF56524">
    <property type="entry name" value="Oxidoreductase molybdopterin-binding domain"/>
    <property type="match status" value="1"/>
</dbReference>
<evidence type="ECO:0000313" key="3">
    <source>
        <dbReference type="EMBL" id="MDQ7248529.1"/>
    </source>
</evidence>
<reference evidence="4" key="1">
    <citation type="submission" date="2023-08" db="EMBL/GenBank/DDBJ databases">
        <title>Rhodospirillaceae gen. nov., a novel taxon isolated from the Yangtze River Yuezi River estuary sludge.</title>
        <authorList>
            <person name="Ruan L."/>
        </authorList>
    </citation>
    <scope>NUCLEOTIDE SEQUENCE [LARGE SCALE GENOMIC DNA]</scope>
    <source>
        <strain evidence="4">R-7</strain>
    </source>
</reference>
<dbReference type="RefSeq" id="WP_379956009.1">
    <property type="nucleotide sequence ID" value="NZ_JAUYVI010000004.1"/>
</dbReference>
<comment type="caution">
    <text evidence="3">The sequence shown here is derived from an EMBL/GenBank/DDBJ whole genome shotgun (WGS) entry which is preliminary data.</text>
</comment>
<keyword evidence="4" id="KW-1185">Reference proteome</keyword>
<feature type="domain" description="Oxidoreductase molybdopterin-binding" evidence="2">
    <location>
        <begin position="61"/>
        <end position="132"/>
    </location>
</feature>
<dbReference type="InterPro" id="IPR000572">
    <property type="entry name" value="OxRdtase_Mopterin-bd_dom"/>
</dbReference>